<dbReference type="AlphaFoldDB" id="A0A6I4MLL6"/>
<sequence length="107" mass="11026">MGHVEVGHVSHALPDGRVLLDDVSFRVGDGVTAALVGPNGAGKSHFLRLLAAVAEVLPRGAAPVRPVAHTGVGVARRCPAGPFRLPPVRSSLVSGLLWICPRTRGDG</sequence>
<dbReference type="InterPro" id="IPR027417">
    <property type="entry name" value="P-loop_NTPase"/>
</dbReference>
<dbReference type="EMBL" id="WBMS02000056">
    <property type="protein sequence ID" value="MWA06742.1"/>
    <property type="molecule type" value="Genomic_DNA"/>
</dbReference>
<accession>A0A6I4MLL6</accession>
<dbReference type="GO" id="GO:0005524">
    <property type="term" value="F:ATP binding"/>
    <property type="evidence" value="ECO:0007669"/>
    <property type="project" value="UniProtKB-KW"/>
</dbReference>
<protein>
    <submittedName>
        <fullName evidence="2">ATP-binding cassette domain-containing protein</fullName>
    </submittedName>
</protein>
<dbReference type="Pfam" id="PF00005">
    <property type="entry name" value="ABC_tran"/>
    <property type="match status" value="1"/>
</dbReference>
<dbReference type="SUPFAM" id="SSF52540">
    <property type="entry name" value="P-loop containing nucleoside triphosphate hydrolases"/>
    <property type="match status" value="1"/>
</dbReference>
<name>A0A6I4MLL6_9ACTN</name>
<dbReference type="GO" id="GO:0016887">
    <property type="term" value="F:ATP hydrolysis activity"/>
    <property type="evidence" value="ECO:0007669"/>
    <property type="project" value="InterPro"/>
</dbReference>
<reference evidence="2" key="1">
    <citation type="submission" date="2019-12" db="EMBL/GenBank/DDBJ databases">
        <title>Actinomadura physcomitrii sp. nov., a novel actinomycete isolated from moss [Physcomitrium sphaericum (Ludw) Fuernr].</title>
        <authorList>
            <person name="Zhuang X."/>
        </authorList>
    </citation>
    <scope>NUCLEOTIDE SEQUENCE [LARGE SCALE GENOMIC DNA]</scope>
    <source>
        <strain evidence="2">LD22</strain>
    </source>
</reference>
<keyword evidence="2" id="KW-0067">ATP-binding</keyword>
<evidence type="ECO:0000313" key="3">
    <source>
        <dbReference type="Proteomes" id="UP000462055"/>
    </source>
</evidence>
<dbReference type="Proteomes" id="UP000462055">
    <property type="component" value="Unassembled WGS sequence"/>
</dbReference>
<dbReference type="InterPro" id="IPR003439">
    <property type="entry name" value="ABC_transporter-like_ATP-bd"/>
</dbReference>
<gene>
    <name evidence="2" type="ORF">F8568_041655</name>
</gene>
<keyword evidence="2" id="KW-0547">Nucleotide-binding</keyword>
<evidence type="ECO:0000313" key="2">
    <source>
        <dbReference type="EMBL" id="MWA06742.1"/>
    </source>
</evidence>
<comment type="caution">
    <text evidence="2">The sequence shown here is derived from an EMBL/GenBank/DDBJ whole genome shotgun (WGS) entry which is preliminary data.</text>
</comment>
<feature type="domain" description="ABC transporter" evidence="1">
    <location>
        <begin position="20"/>
        <end position="53"/>
    </location>
</feature>
<dbReference type="Gene3D" id="3.40.50.300">
    <property type="entry name" value="P-loop containing nucleotide triphosphate hydrolases"/>
    <property type="match status" value="1"/>
</dbReference>
<keyword evidence="3" id="KW-1185">Reference proteome</keyword>
<evidence type="ECO:0000259" key="1">
    <source>
        <dbReference type="Pfam" id="PF00005"/>
    </source>
</evidence>
<proteinExistence type="predicted"/>
<organism evidence="2 3">
    <name type="scientific">Actinomadura physcomitrii</name>
    <dbReference type="NCBI Taxonomy" id="2650748"/>
    <lineage>
        <taxon>Bacteria</taxon>
        <taxon>Bacillati</taxon>
        <taxon>Actinomycetota</taxon>
        <taxon>Actinomycetes</taxon>
        <taxon>Streptosporangiales</taxon>
        <taxon>Thermomonosporaceae</taxon>
        <taxon>Actinomadura</taxon>
    </lineage>
</organism>